<protein>
    <recommendedName>
        <fullName evidence="4">RING-type domain-containing protein</fullName>
    </recommendedName>
</protein>
<organism evidence="2 3">
    <name type="scientific">Meira miltonrushii</name>
    <dbReference type="NCBI Taxonomy" id="1280837"/>
    <lineage>
        <taxon>Eukaryota</taxon>
        <taxon>Fungi</taxon>
        <taxon>Dikarya</taxon>
        <taxon>Basidiomycota</taxon>
        <taxon>Ustilaginomycotina</taxon>
        <taxon>Exobasidiomycetes</taxon>
        <taxon>Exobasidiales</taxon>
        <taxon>Brachybasidiaceae</taxon>
        <taxon>Meira</taxon>
    </lineage>
</organism>
<evidence type="ECO:0000256" key="1">
    <source>
        <dbReference type="SAM" id="MobiDB-lite"/>
    </source>
</evidence>
<dbReference type="GeneID" id="37023809"/>
<dbReference type="STRING" id="1280837.A0A316VLR8"/>
<dbReference type="InParanoid" id="A0A316VLR8"/>
<dbReference type="Proteomes" id="UP000245771">
    <property type="component" value="Unassembled WGS sequence"/>
</dbReference>
<evidence type="ECO:0008006" key="4">
    <source>
        <dbReference type="Google" id="ProtNLM"/>
    </source>
</evidence>
<feature type="region of interest" description="Disordered" evidence="1">
    <location>
        <begin position="46"/>
        <end position="76"/>
    </location>
</feature>
<accession>A0A316VLR8</accession>
<proteinExistence type="predicted"/>
<dbReference type="EMBL" id="KZ819602">
    <property type="protein sequence ID" value="PWN38028.1"/>
    <property type="molecule type" value="Genomic_DNA"/>
</dbReference>
<dbReference type="AlphaFoldDB" id="A0A316VLR8"/>
<gene>
    <name evidence="2" type="ORF">FA14DRAFT_22235</name>
</gene>
<evidence type="ECO:0000313" key="2">
    <source>
        <dbReference type="EMBL" id="PWN38028.1"/>
    </source>
</evidence>
<dbReference type="RefSeq" id="XP_025358330.1">
    <property type="nucleotide sequence ID" value="XM_025502028.1"/>
</dbReference>
<name>A0A316VLR8_9BASI</name>
<feature type="compositionally biased region" description="Basic and acidic residues" evidence="1">
    <location>
        <begin position="46"/>
        <end position="55"/>
    </location>
</feature>
<feature type="region of interest" description="Disordered" evidence="1">
    <location>
        <begin position="190"/>
        <end position="245"/>
    </location>
</feature>
<sequence length="262" mass="28449">MTIGGPANALRSISSVTKPPVKVQARPSLDIVAEGVVLETVPCENEKGAGEEQIPKKFYPAAHSSSSASTPEEEDESLNALQHLIQGMTKDRAQHSAILQQIQPVGDQGISAVMEYRSASPTGKHDRSNSGPTCDLCGAIALRMTILEPCRHWSCAACCSSGLNQVTATPPRPHVCAACNTPVKGISLRKSSVSETPTKKGPSSDMFIPSSVQRKRQRTLNSEDRMGFYSHDRLPSSSSTTFPQRYPYRQKYSKVRSCFTQQ</sequence>
<reference evidence="2 3" key="1">
    <citation type="journal article" date="2018" name="Mol. Biol. Evol.">
        <title>Broad Genomic Sampling Reveals a Smut Pathogenic Ancestry of the Fungal Clade Ustilaginomycotina.</title>
        <authorList>
            <person name="Kijpornyongpan T."/>
            <person name="Mondo S.J."/>
            <person name="Barry K."/>
            <person name="Sandor L."/>
            <person name="Lee J."/>
            <person name="Lipzen A."/>
            <person name="Pangilinan J."/>
            <person name="LaButti K."/>
            <person name="Hainaut M."/>
            <person name="Henrissat B."/>
            <person name="Grigoriev I.V."/>
            <person name="Spatafora J.W."/>
            <person name="Aime M.C."/>
        </authorList>
    </citation>
    <scope>NUCLEOTIDE SEQUENCE [LARGE SCALE GENOMIC DNA]</scope>
    <source>
        <strain evidence="2 3">MCA 3882</strain>
    </source>
</reference>
<keyword evidence="3" id="KW-1185">Reference proteome</keyword>
<evidence type="ECO:0000313" key="3">
    <source>
        <dbReference type="Proteomes" id="UP000245771"/>
    </source>
</evidence>
<feature type="compositionally biased region" description="Basic and acidic residues" evidence="1">
    <location>
        <begin position="221"/>
        <end position="234"/>
    </location>
</feature>